<dbReference type="InterPro" id="IPR045851">
    <property type="entry name" value="AMP-bd_C_sf"/>
</dbReference>
<dbReference type="Gene3D" id="3.40.50.980">
    <property type="match status" value="2"/>
</dbReference>
<proteinExistence type="inferred from homology"/>
<dbReference type="FunFam" id="3.30.300.30:FF:000007">
    <property type="entry name" value="4-coumarate--CoA ligase 2"/>
    <property type="match status" value="1"/>
</dbReference>
<evidence type="ECO:0000259" key="4">
    <source>
        <dbReference type="Pfam" id="PF13193"/>
    </source>
</evidence>
<dbReference type="SUPFAM" id="SSF56801">
    <property type="entry name" value="Acetyl-CoA synthetase-like"/>
    <property type="match status" value="1"/>
</dbReference>
<dbReference type="Pfam" id="PF13193">
    <property type="entry name" value="AMP-binding_C"/>
    <property type="match status" value="1"/>
</dbReference>
<evidence type="ECO:0008006" key="7">
    <source>
        <dbReference type="Google" id="ProtNLM"/>
    </source>
</evidence>
<dbReference type="PANTHER" id="PTHR24096:SF149">
    <property type="entry name" value="AMP-BINDING DOMAIN-CONTAINING PROTEIN-RELATED"/>
    <property type="match status" value="1"/>
</dbReference>
<evidence type="ECO:0000313" key="5">
    <source>
        <dbReference type="EMBL" id="VEU33622.1"/>
    </source>
</evidence>
<organism evidence="5 6">
    <name type="scientific">Pseudo-nitzschia multistriata</name>
    <dbReference type="NCBI Taxonomy" id="183589"/>
    <lineage>
        <taxon>Eukaryota</taxon>
        <taxon>Sar</taxon>
        <taxon>Stramenopiles</taxon>
        <taxon>Ochrophyta</taxon>
        <taxon>Bacillariophyta</taxon>
        <taxon>Bacillariophyceae</taxon>
        <taxon>Bacillariophycidae</taxon>
        <taxon>Bacillariales</taxon>
        <taxon>Bacillariaceae</taxon>
        <taxon>Pseudo-nitzschia</taxon>
    </lineage>
</organism>
<dbReference type="Proteomes" id="UP000291116">
    <property type="component" value="Unassembled WGS sequence"/>
</dbReference>
<reference evidence="5 6" key="1">
    <citation type="submission" date="2019-01" db="EMBL/GenBank/DDBJ databases">
        <authorList>
            <person name="Ferrante I. M."/>
        </authorList>
    </citation>
    <scope>NUCLEOTIDE SEQUENCE [LARGE SCALE GENOMIC DNA]</scope>
    <source>
        <strain evidence="5 6">B856</strain>
    </source>
</reference>
<keyword evidence="2" id="KW-0436">Ligase</keyword>
<keyword evidence="6" id="KW-1185">Reference proteome</keyword>
<dbReference type="PANTHER" id="PTHR24096">
    <property type="entry name" value="LONG-CHAIN-FATTY-ACID--COA LIGASE"/>
    <property type="match status" value="1"/>
</dbReference>
<comment type="similarity">
    <text evidence="1">Belongs to the ATP-dependent AMP-binding enzyme family.</text>
</comment>
<dbReference type="OrthoDB" id="16262at2759"/>
<dbReference type="InterPro" id="IPR020845">
    <property type="entry name" value="AMP-binding_CS"/>
</dbReference>
<dbReference type="InterPro" id="IPR025110">
    <property type="entry name" value="AMP-bd_C"/>
</dbReference>
<feature type="domain" description="AMP-dependent synthetase/ligase" evidence="3">
    <location>
        <begin position="100"/>
        <end position="464"/>
    </location>
</feature>
<dbReference type="PROSITE" id="PS00455">
    <property type="entry name" value="AMP_BINDING"/>
    <property type="match status" value="1"/>
</dbReference>
<feature type="domain" description="AMP-binding enzyme C-terminal" evidence="4">
    <location>
        <begin position="515"/>
        <end position="596"/>
    </location>
</feature>
<dbReference type="Gene3D" id="2.30.38.10">
    <property type="entry name" value="Luciferase, Domain 3"/>
    <property type="match status" value="1"/>
</dbReference>
<accession>A0A448YV09</accession>
<protein>
    <recommendedName>
        <fullName evidence="7">4-coumarate--CoA ligase</fullName>
    </recommendedName>
</protein>
<evidence type="ECO:0000259" key="3">
    <source>
        <dbReference type="Pfam" id="PF00501"/>
    </source>
</evidence>
<dbReference type="CDD" id="cd05911">
    <property type="entry name" value="Firefly_Luc_like"/>
    <property type="match status" value="1"/>
</dbReference>
<dbReference type="Gene3D" id="3.30.300.30">
    <property type="match status" value="1"/>
</dbReference>
<evidence type="ECO:0000256" key="1">
    <source>
        <dbReference type="ARBA" id="ARBA00006432"/>
    </source>
</evidence>
<dbReference type="Pfam" id="PF00501">
    <property type="entry name" value="AMP-binding"/>
    <property type="match status" value="1"/>
</dbReference>
<dbReference type="AlphaFoldDB" id="A0A448YV09"/>
<dbReference type="InterPro" id="IPR000873">
    <property type="entry name" value="AMP-dep_synth/lig_dom"/>
</dbReference>
<evidence type="ECO:0000313" key="6">
    <source>
        <dbReference type="Proteomes" id="UP000291116"/>
    </source>
</evidence>
<dbReference type="GO" id="GO:0016405">
    <property type="term" value="F:CoA-ligase activity"/>
    <property type="evidence" value="ECO:0007669"/>
    <property type="project" value="TreeGrafter"/>
</dbReference>
<evidence type="ECO:0000256" key="2">
    <source>
        <dbReference type="ARBA" id="ARBA00022598"/>
    </source>
</evidence>
<sequence length="612" mass="67246">MSFVTCSTRVRIARAIGKRFSAAIKSTSRSQTKATNLRYISSTSTLHDGELAEVCNANVVSSPFPPINPESWDMPLPDFLMSSWKKKSEVASGTANLLNDNLAIFDGSTGMKRTFADYYKDTSGIAGSLRYDFDVDETSCVCLFAPNHVDYLPVTLAVGLTGAKITPVNPLYKSNELLVVLDKSRTSVLIAHKSNLDVALEAAKDAKHVKHILVMTEDGESAQGGIESLESIKRHSQSFDKTSDCYDCAATTHPYLLPYSSGTTGLPKGVCLSHANLTANILQMEEVEGPYVGPEDGLFSPLPFFHIYGMVVSMMYYGWKDLPILTISGRFDFELMLEMIQKYRPSNAHLVPPIILALGKSPLVDQYDLSSLRTIMSAASPLGSDTESAVQKRLGCQLKQAWGMSELSPIGTMNASAPDIPVGSVGPLVSNTFGKVLDSDGRSLGPNKEGELIIKGPQVMMGYLDEPEKTKECLSSTGWLRTGDLAYYDEDGYFFITDRIKELIKTRGFQVAPAELEDLLLGHEDVNDVAVIQIPDEESGELPRAYIVLKDGSDEEKHEETKSDIYEWVKERVAPYKRLDGGIVFVDSIPKSASGKILRRILRDELAEQMKE</sequence>
<name>A0A448YV09_9STRA</name>
<dbReference type="EMBL" id="CAACVS010000004">
    <property type="protein sequence ID" value="VEU33622.1"/>
    <property type="molecule type" value="Genomic_DNA"/>
</dbReference>
<gene>
    <name evidence="5" type="ORF">PSNMU_V1.4_AUG-EV-PASAV3_0003110</name>
</gene>